<feature type="coiled-coil region" evidence="1">
    <location>
        <begin position="113"/>
        <end position="140"/>
    </location>
</feature>
<protein>
    <recommendedName>
        <fullName evidence="4">Viral A-type inclusion protein</fullName>
    </recommendedName>
</protein>
<keyword evidence="1" id="KW-0175">Coiled coil</keyword>
<evidence type="ECO:0000256" key="1">
    <source>
        <dbReference type="SAM" id="Coils"/>
    </source>
</evidence>
<evidence type="ECO:0000313" key="3">
    <source>
        <dbReference type="Proteomes" id="UP001549799"/>
    </source>
</evidence>
<name>A0ABV2SQ50_9FLAO</name>
<sequence length="142" mass="16498">MRVSAISIAFIFSVVFVTCKEEKKVPTKTTQMKEVMAVHDELMPKMGKIGRLVGELNKIEDSTETGQVYKEAKIELQEANKAMMDWMKELGDHFDYEEIMKGKELTEQKQEWLNEEEEKVKVLKEKINGSIERAEKLLENNK</sequence>
<evidence type="ECO:0000313" key="2">
    <source>
        <dbReference type="EMBL" id="MET6989283.1"/>
    </source>
</evidence>
<organism evidence="2 3">
    <name type="scientific">Sediminicola arcticus</name>
    <dbReference type="NCBI Taxonomy" id="1574308"/>
    <lineage>
        <taxon>Bacteria</taxon>
        <taxon>Pseudomonadati</taxon>
        <taxon>Bacteroidota</taxon>
        <taxon>Flavobacteriia</taxon>
        <taxon>Flavobacteriales</taxon>
        <taxon>Flavobacteriaceae</taxon>
        <taxon>Sediminicola</taxon>
    </lineage>
</organism>
<evidence type="ECO:0008006" key="4">
    <source>
        <dbReference type="Google" id="ProtNLM"/>
    </source>
</evidence>
<dbReference type="EMBL" id="JBEXAE010000001">
    <property type="protein sequence ID" value="MET6989283.1"/>
    <property type="molecule type" value="Genomic_DNA"/>
</dbReference>
<accession>A0ABV2SQ50</accession>
<keyword evidence="3" id="KW-1185">Reference proteome</keyword>
<dbReference type="RefSeq" id="WP_354613649.1">
    <property type="nucleotide sequence ID" value="NZ_JBEXAE010000001.1"/>
</dbReference>
<dbReference type="Proteomes" id="UP001549799">
    <property type="component" value="Unassembled WGS sequence"/>
</dbReference>
<gene>
    <name evidence="2" type="ORF">ABXZ36_01320</name>
</gene>
<comment type="caution">
    <text evidence="2">The sequence shown here is derived from an EMBL/GenBank/DDBJ whole genome shotgun (WGS) entry which is preliminary data.</text>
</comment>
<proteinExistence type="predicted"/>
<reference evidence="2 3" key="1">
    <citation type="submission" date="2024-07" db="EMBL/GenBank/DDBJ databases">
        <title>The genome sequence of type strain Sediminicola arcticus GDMCC 1.2805.</title>
        <authorList>
            <person name="Liu Y."/>
        </authorList>
    </citation>
    <scope>NUCLEOTIDE SEQUENCE [LARGE SCALE GENOMIC DNA]</scope>
    <source>
        <strain evidence="2 3">GDMCC 1.2805</strain>
    </source>
</reference>